<dbReference type="EMBL" id="KZ107840">
    <property type="protein sequence ID" value="OSS51230.1"/>
    <property type="molecule type" value="Genomic_DNA"/>
</dbReference>
<dbReference type="Proteomes" id="UP000193240">
    <property type="component" value="Unassembled WGS sequence"/>
</dbReference>
<evidence type="ECO:0000256" key="1">
    <source>
        <dbReference type="SAM" id="MobiDB-lite"/>
    </source>
</evidence>
<feature type="compositionally biased region" description="Acidic residues" evidence="1">
    <location>
        <begin position="81"/>
        <end position="90"/>
    </location>
</feature>
<feature type="region of interest" description="Disordered" evidence="1">
    <location>
        <begin position="1"/>
        <end position="249"/>
    </location>
</feature>
<evidence type="ECO:0000313" key="3">
    <source>
        <dbReference type="Proteomes" id="UP000193240"/>
    </source>
</evidence>
<feature type="compositionally biased region" description="Acidic residues" evidence="1">
    <location>
        <begin position="238"/>
        <end position="247"/>
    </location>
</feature>
<dbReference type="OMA" id="YESNYSA"/>
<reference evidence="2 3" key="1">
    <citation type="journal article" date="2017" name="Genome Announc.">
        <title>Genome sequence of the saprophytic ascomycete Epicoccum nigrum ICMP 19927 strain isolated from New Zealand.</title>
        <authorList>
            <person name="Fokin M."/>
            <person name="Fleetwood D."/>
            <person name="Weir B.S."/>
            <person name="Villas-Boas S.G."/>
        </authorList>
    </citation>
    <scope>NUCLEOTIDE SEQUENCE [LARGE SCALE GENOMIC DNA]</scope>
    <source>
        <strain evidence="2 3">ICMP 19927</strain>
    </source>
</reference>
<dbReference type="AlphaFoldDB" id="A0A1Y2M557"/>
<sequence>MAGYRHPRQPATSHSTPARERHRADHHSEDSASRQRGRYSRYTDYEDSRPRRRRRWAAGYIDGRSCPSYDYIDSRRKKPADEDEDEDASDVEYIQPRKEGSDELIEPQGHRGGGVSRARARREGEAGGSQRQGGWGGRARERGAGEQSRAGGVNAPSCHSPRHRGHARQSPPPEGCSAAEGEASDVLSTGRTRGDDTASFRSGRSSAGGSARAASGASYVKRRRREGAGAGSGSGSESESESDDDGDYIWLDEYIAGRSDCASVRGSSGEDEGEGSDAVGSDVEVRSHAGEGSDVASVSDGEGYDSEDDCIEDCYANYYGSRARR</sequence>
<protein>
    <submittedName>
        <fullName evidence="2">Uncharacterized protein</fullName>
    </submittedName>
</protein>
<evidence type="ECO:0000313" key="2">
    <source>
        <dbReference type="EMBL" id="OSS51230.1"/>
    </source>
</evidence>
<keyword evidence="3" id="KW-1185">Reference proteome</keyword>
<organism evidence="2 3">
    <name type="scientific">Epicoccum nigrum</name>
    <name type="common">Soil fungus</name>
    <name type="synonym">Epicoccum purpurascens</name>
    <dbReference type="NCBI Taxonomy" id="105696"/>
    <lineage>
        <taxon>Eukaryota</taxon>
        <taxon>Fungi</taxon>
        <taxon>Dikarya</taxon>
        <taxon>Ascomycota</taxon>
        <taxon>Pezizomycotina</taxon>
        <taxon>Dothideomycetes</taxon>
        <taxon>Pleosporomycetidae</taxon>
        <taxon>Pleosporales</taxon>
        <taxon>Pleosporineae</taxon>
        <taxon>Didymellaceae</taxon>
        <taxon>Epicoccum</taxon>
    </lineage>
</organism>
<proteinExistence type="predicted"/>
<gene>
    <name evidence="2" type="ORF">B5807_03809</name>
</gene>
<feature type="compositionally biased region" description="Low complexity" evidence="1">
    <location>
        <begin position="199"/>
        <end position="218"/>
    </location>
</feature>
<name>A0A1Y2M557_EPING</name>
<accession>A0A1Y2M557</accession>
<feature type="region of interest" description="Disordered" evidence="1">
    <location>
        <begin position="261"/>
        <end position="308"/>
    </location>
</feature>
<feature type="compositionally biased region" description="Gly residues" evidence="1">
    <location>
        <begin position="126"/>
        <end position="137"/>
    </location>
</feature>
<feature type="compositionally biased region" description="Basic and acidic residues" evidence="1">
    <location>
        <begin position="17"/>
        <end position="33"/>
    </location>
</feature>
<dbReference type="InParanoid" id="A0A1Y2M557"/>